<keyword evidence="2 3" id="KW-0802">TPR repeat</keyword>
<dbReference type="Proteomes" id="UP001221838">
    <property type="component" value="Unassembled WGS sequence"/>
</dbReference>
<dbReference type="SUPFAM" id="SSF48452">
    <property type="entry name" value="TPR-like"/>
    <property type="match status" value="3"/>
</dbReference>
<feature type="repeat" description="TPR" evidence="3">
    <location>
        <begin position="3"/>
        <end position="36"/>
    </location>
</feature>
<feature type="region of interest" description="Disordered" evidence="4">
    <location>
        <begin position="998"/>
        <end position="1034"/>
    </location>
</feature>
<protein>
    <submittedName>
        <fullName evidence="5">Tetratricopeptide repeat protein</fullName>
    </submittedName>
</protein>
<keyword evidence="1" id="KW-0677">Repeat</keyword>
<feature type="compositionally biased region" description="Acidic residues" evidence="4">
    <location>
        <begin position="615"/>
        <end position="626"/>
    </location>
</feature>
<dbReference type="Pfam" id="PF13414">
    <property type="entry name" value="TPR_11"/>
    <property type="match status" value="1"/>
</dbReference>
<evidence type="ECO:0000256" key="2">
    <source>
        <dbReference type="ARBA" id="ARBA00022803"/>
    </source>
</evidence>
<evidence type="ECO:0000256" key="1">
    <source>
        <dbReference type="ARBA" id="ARBA00022737"/>
    </source>
</evidence>
<feature type="repeat" description="TPR" evidence="3">
    <location>
        <begin position="954"/>
        <end position="987"/>
    </location>
</feature>
<dbReference type="Gene3D" id="1.25.40.10">
    <property type="entry name" value="Tetratricopeptide repeat domain"/>
    <property type="match status" value="5"/>
</dbReference>
<dbReference type="InterPro" id="IPR011990">
    <property type="entry name" value="TPR-like_helical_dom_sf"/>
</dbReference>
<dbReference type="RefSeq" id="WP_272138610.1">
    <property type="nucleotide sequence ID" value="NZ_JAQNDM010000002.1"/>
</dbReference>
<feature type="compositionally biased region" description="Acidic residues" evidence="4">
    <location>
        <begin position="564"/>
        <end position="577"/>
    </location>
</feature>
<feature type="region of interest" description="Disordered" evidence="4">
    <location>
        <begin position="564"/>
        <end position="706"/>
    </location>
</feature>
<sequence>MDKNKIIEAAAKLVAKGAYDKAIKEYQKVLEADPKDVRVLQKMGELYQKKNDNIQAAHFFTKVAESYSSDGFFLKAVALYKQVLKLNPNLLDVNLKLAELHQQLGLMSEAMAYFQIVANHHDKAGDTKASLDTLKRMVDLDPENVASKIKLAELYARENMTAEAVQEFNRAAEYLKKNARADDYQRVAERLSALEPENIVLAKELASGYLAKGDQKRALAKLQVAFKADGRDVETLSMLAQAFQGLGQTAKTISVYKELAKVHQDNGSAQEANGVWDKIAELDPQDSDLLARSTPAAAPARAPAPVRAPARAPAPAPTPAPVPASAPARAPAPAATIATPAPIPAPAAPAPRSAPAPAPVAAAPAAPPGLTRDQLAKLLTETDVYVKYGLHDKALEHLRKIFAVDPENLDAHEKAYNIYVAAGNTAQASEQLLNVLRLCTRRADVQRAQPYLATILQQNPSHPEVPAFLVVLRMEPQEVHHVAPVESVGEDAILVESNDEEIVVADPPDDALAQPPGDDLALATLSGVDSDEIVDDGHEATVISDETLVGETVVTGESAFYGSDDEMLAPETGDSDEGLVLGDEPSSTFVDEPLMAGSEDDESFAEVRPESSEYLVEEPAEDDEPIVSETGLEGMALGDEDEPPPTRPAIPSAHLLQHASPEPMLGDDEEAVPTRVTALPVEDESFGEEPEMEAPAGMDYPEEPEEATTVVGAVLAMEPPADEPFSPEYEEPAAEPVAEAPADEEEPASEECDEASFFLDQGLTEEAREILETVMIAFPGHARASELMVRLEALEAGGEASTTQETETDESAVVPSVQPLGEESEGRDAFDLAAELAGEIDNLGGAPAPAAEDDFQYSVEEVFAEFKKGLEKVVKPEDVDTHYDLGIAYKEMGLTDDALGEFRVARQGCAGKKRELDCITMLGMLHGMRGEHSEAVEVFREGLAHPHATGEAAKALGFELATAYEAMGENGKALYHYQRVAAIDPKYRDVSSQAARVAELAEPEEDPLTPAPAVPPRAASSGVGAPKARKVGYV</sequence>
<dbReference type="EMBL" id="JAQNDM010000002">
    <property type="protein sequence ID" value="MDC0709769.1"/>
    <property type="molecule type" value="Genomic_DNA"/>
</dbReference>
<proteinExistence type="predicted"/>
<dbReference type="InterPro" id="IPR051012">
    <property type="entry name" value="CellSynth/LPSAsmb/PSIAsmb"/>
</dbReference>
<feature type="compositionally biased region" description="Pro residues" evidence="4">
    <location>
        <begin position="341"/>
        <end position="358"/>
    </location>
</feature>
<gene>
    <name evidence="5" type="ORF">POL68_14955</name>
</gene>
<accession>A0ABT5D7X6</accession>
<dbReference type="PANTHER" id="PTHR45586">
    <property type="entry name" value="TPR REPEAT-CONTAINING PROTEIN PA4667"/>
    <property type="match status" value="1"/>
</dbReference>
<reference evidence="5 6" key="1">
    <citation type="submission" date="2022-11" db="EMBL/GenBank/DDBJ databases">
        <title>Minimal conservation of predation-associated metabolite biosynthetic gene clusters underscores biosynthetic potential of Myxococcota including descriptions for ten novel species: Archangium lansinium sp. nov., Myxococcus landrumus sp. nov., Nannocystis bai.</title>
        <authorList>
            <person name="Ahearne A."/>
            <person name="Stevens C."/>
            <person name="Dowd S."/>
        </authorList>
    </citation>
    <scope>NUCLEOTIDE SEQUENCE [LARGE SCALE GENOMIC DNA]</scope>
    <source>
        <strain evidence="5 6">NCWAL01</strain>
    </source>
</reference>
<dbReference type="PROSITE" id="PS50005">
    <property type="entry name" value="TPR"/>
    <property type="match status" value="3"/>
</dbReference>
<dbReference type="SMART" id="SM00028">
    <property type="entry name" value="TPR"/>
    <property type="match status" value="8"/>
</dbReference>
<feature type="compositionally biased region" description="Acidic residues" evidence="4">
    <location>
        <begin position="681"/>
        <end position="692"/>
    </location>
</feature>
<comment type="caution">
    <text evidence="5">The sequence shown here is derived from an EMBL/GenBank/DDBJ whole genome shotgun (WGS) entry which is preliminary data.</text>
</comment>
<feature type="compositionally biased region" description="Pro residues" evidence="4">
    <location>
        <begin position="312"/>
        <end position="324"/>
    </location>
</feature>
<organism evidence="5 6">
    <name type="scientific">Stigmatella ashevillensis</name>
    <dbReference type="NCBI Taxonomy" id="2995309"/>
    <lineage>
        <taxon>Bacteria</taxon>
        <taxon>Pseudomonadati</taxon>
        <taxon>Myxococcota</taxon>
        <taxon>Myxococcia</taxon>
        <taxon>Myxococcales</taxon>
        <taxon>Cystobacterineae</taxon>
        <taxon>Archangiaceae</taxon>
        <taxon>Stigmatella</taxon>
    </lineage>
</organism>
<feature type="compositionally biased region" description="Low complexity" evidence="4">
    <location>
        <begin position="294"/>
        <end position="311"/>
    </location>
</feature>
<feature type="region of interest" description="Disordered" evidence="4">
    <location>
        <begin position="294"/>
        <end position="367"/>
    </location>
</feature>
<name>A0ABT5D7X6_9BACT</name>
<dbReference type="Pfam" id="PF13432">
    <property type="entry name" value="TPR_16"/>
    <property type="match status" value="1"/>
</dbReference>
<feature type="repeat" description="TPR" evidence="3">
    <location>
        <begin position="57"/>
        <end position="90"/>
    </location>
</feature>
<feature type="region of interest" description="Disordered" evidence="4">
    <location>
        <begin position="798"/>
        <end position="825"/>
    </location>
</feature>
<feature type="compositionally biased region" description="Acidic residues" evidence="4">
    <location>
        <begin position="741"/>
        <end position="753"/>
    </location>
</feature>
<evidence type="ECO:0000313" key="5">
    <source>
        <dbReference type="EMBL" id="MDC0709769.1"/>
    </source>
</evidence>
<feature type="compositionally biased region" description="Low complexity" evidence="4">
    <location>
        <begin position="325"/>
        <end position="340"/>
    </location>
</feature>
<evidence type="ECO:0000313" key="6">
    <source>
        <dbReference type="Proteomes" id="UP001221838"/>
    </source>
</evidence>
<dbReference type="InterPro" id="IPR019734">
    <property type="entry name" value="TPR_rpt"/>
</dbReference>
<evidence type="ECO:0000256" key="4">
    <source>
        <dbReference type="SAM" id="MobiDB-lite"/>
    </source>
</evidence>
<feature type="region of interest" description="Disordered" evidence="4">
    <location>
        <begin position="718"/>
        <end position="753"/>
    </location>
</feature>
<dbReference type="PANTHER" id="PTHR45586:SF1">
    <property type="entry name" value="LIPOPOLYSACCHARIDE ASSEMBLY PROTEIN B"/>
    <property type="match status" value="1"/>
</dbReference>
<keyword evidence="6" id="KW-1185">Reference proteome</keyword>
<evidence type="ECO:0000256" key="3">
    <source>
        <dbReference type="PROSITE-ProRule" id="PRU00339"/>
    </source>
</evidence>